<evidence type="ECO:0000313" key="3">
    <source>
        <dbReference type="Proteomes" id="UP000762676"/>
    </source>
</evidence>
<evidence type="ECO:0000259" key="1">
    <source>
        <dbReference type="Pfam" id="PF17959"/>
    </source>
</evidence>
<name>A0AAV4G9Z4_9GAST</name>
<comment type="caution">
    <text evidence="2">The sequence shown here is derived from an EMBL/GenBank/DDBJ whole genome shotgun (WGS) entry which is preliminary data.</text>
</comment>
<organism evidence="2 3">
    <name type="scientific">Elysia marginata</name>
    <dbReference type="NCBI Taxonomy" id="1093978"/>
    <lineage>
        <taxon>Eukaryota</taxon>
        <taxon>Metazoa</taxon>
        <taxon>Spiralia</taxon>
        <taxon>Lophotrochozoa</taxon>
        <taxon>Mollusca</taxon>
        <taxon>Gastropoda</taxon>
        <taxon>Heterobranchia</taxon>
        <taxon>Euthyneura</taxon>
        <taxon>Panpulmonata</taxon>
        <taxon>Sacoglossa</taxon>
        <taxon>Placobranchoidea</taxon>
        <taxon>Plakobranchidae</taxon>
        <taxon>Elysia</taxon>
    </lineage>
</organism>
<protein>
    <submittedName>
        <fullName evidence="2">Glutaminase kidney isoform, mitochondrial</fullName>
    </submittedName>
</protein>
<gene>
    <name evidence="2" type="ORF">ElyMa_005937700</name>
</gene>
<dbReference type="InterPro" id="IPR041541">
    <property type="entry name" value="Glutaminase_EF-hand"/>
</dbReference>
<accession>A0AAV4G9Z4</accession>
<sequence>MHCLLSCARCIADNIILIAKAFRNQFIIPEFTRFTNRIDELFWRAKANTKGKRHRYRRLDFYIRFYAPWALSGGRSPWHTEGNPGCPYKNRRTDGLTGPVCQASAVRNNGRIKSGKTLCRSGNARYL</sequence>
<dbReference type="Proteomes" id="UP000762676">
    <property type="component" value="Unassembled WGS sequence"/>
</dbReference>
<keyword evidence="3" id="KW-1185">Reference proteome</keyword>
<evidence type="ECO:0000313" key="2">
    <source>
        <dbReference type="EMBL" id="GFR81946.1"/>
    </source>
</evidence>
<dbReference type="EMBL" id="BMAT01011919">
    <property type="protein sequence ID" value="GFR81946.1"/>
    <property type="molecule type" value="Genomic_DNA"/>
</dbReference>
<dbReference type="AlphaFoldDB" id="A0AAV4G9Z4"/>
<dbReference type="Pfam" id="PF17959">
    <property type="entry name" value="EF-hand_14"/>
    <property type="match status" value="1"/>
</dbReference>
<reference evidence="2 3" key="1">
    <citation type="journal article" date="2021" name="Elife">
        <title>Chloroplast acquisition without the gene transfer in kleptoplastic sea slugs, Plakobranchus ocellatus.</title>
        <authorList>
            <person name="Maeda T."/>
            <person name="Takahashi S."/>
            <person name="Yoshida T."/>
            <person name="Shimamura S."/>
            <person name="Takaki Y."/>
            <person name="Nagai Y."/>
            <person name="Toyoda A."/>
            <person name="Suzuki Y."/>
            <person name="Arimoto A."/>
            <person name="Ishii H."/>
            <person name="Satoh N."/>
            <person name="Nishiyama T."/>
            <person name="Hasebe M."/>
            <person name="Maruyama T."/>
            <person name="Minagawa J."/>
            <person name="Obokata J."/>
            <person name="Shigenobu S."/>
        </authorList>
    </citation>
    <scope>NUCLEOTIDE SEQUENCE [LARGE SCALE GENOMIC DNA]</scope>
</reference>
<feature type="domain" description="Glutaminase EF-hand" evidence="1">
    <location>
        <begin position="9"/>
        <end position="29"/>
    </location>
</feature>
<proteinExistence type="predicted"/>